<organism evidence="7 8">
    <name type="scientific">Heliorestis convoluta</name>
    <dbReference type="NCBI Taxonomy" id="356322"/>
    <lineage>
        <taxon>Bacteria</taxon>
        <taxon>Bacillati</taxon>
        <taxon>Bacillota</taxon>
        <taxon>Clostridia</taxon>
        <taxon>Eubacteriales</taxon>
        <taxon>Heliobacteriaceae</taxon>
        <taxon>Heliorestis</taxon>
    </lineage>
</organism>
<evidence type="ECO:0000256" key="6">
    <source>
        <dbReference type="RuleBase" id="RU363042"/>
    </source>
</evidence>
<keyword evidence="8" id="KW-1185">Reference proteome</keyword>
<feature type="transmembrane region" description="Helical" evidence="6">
    <location>
        <begin position="178"/>
        <end position="201"/>
    </location>
</feature>
<keyword evidence="3 6" id="KW-0812">Transmembrane</keyword>
<evidence type="ECO:0000256" key="4">
    <source>
        <dbReference type="ARBA" id="ARBA00022989"/>
    </source>
</evidence>
<gene>
    <name evidence="6" type="primary">mprF</name>
    <name evidence="7" type="ORF">FTV88_0448</name>
</gene>
<comment type="similarity">
    <text evidence="6">Belongs to the LPG synthase family.</text>
</comment>
<accession>A0A5Q2MWF7</accession>
<comment type="subcellular location">
    <subcellularLocation>
        <location evidence="1 6">Cell membrane</location>
        <topology evidence="1 6">Multi-pass membrane protein</topology>
    </subcellularLocation>
</comment>
<reference evidence="8" key="1">
    <citation type="submission" date="2019-11" db="EMBL/GenBank/DDBJ databases">
        <title>Genome sequence of Heliorestis convoluta strain HH, an alkaliphilic and minimalistic phototrophic bacterium from a soda lake in Egypt.</title>
        <authorList>
            <person name="Dewey E.D."/>
            <person name="Stokes L.M."/>
            <person name="Burchell B.M."/>
            <person name="Shaffer K.N."/>
            <person name="Huntington A.M."/>
            <person name="Baker J.M."/>
            <person name="Nadendla S."/>
            <person name="Giglio M.G."/>
            <person name="Touchman J.W."/>
            <person name="Blankenship R.E."/>
            <person name="Madigan M.T."/>
            <person name="Sattley W.M."/>
        </authorList>
    </citation>
    <scope>NUCLEOTIDE SEQUENCE [LARGE SCALE GENOMIC DNA]</scope>
    <source>
        <strain evidence="8">HH</strain>
    </source>
</reference>
<feature type="transmembrane region" description="Helical" evidence="6">
    <location>
        <begin position="116"/>
        <end position="136"/>
    </location>
</feature>
<dbReference type="EMBL" id="CP045875">
    <property type="protein sequence ID" value="QGG46627.1"/>
    <property type="molecule type" value="Genomic_DNA"/>
</dbReference>
<comment type="catalytic activity">
    <reaction evidence="6">
        <text>L-lysyl-tRNA(Lys) + a 1,2-diacyl-sn-glycero-3-phospho-(1'-sn-glycerol) = a 1,2-diacyl-sn-glycero-3-phospho-1'-(3'-O-L-lysyl)-sn-glycerol + tRNA(Lys)</text>
        <dbReference type="Rhea" id="RHEA:10668"/>
        <dbReference type="Rhea" id="RHEA-COMP:9696"/>
        <dbReference type="Rhea" id="RHEA-COMP:9697"/>
        <dbReference type="ChEBI" id="CHEBI:64716"/>
        <dbReference type="ChEBI" id="CHEBI:75792"/>
        <dbReference type="ChEBI" id="CHEBI:78442"/>
        <dbReference type="ChEBI" id="CHEBI:78529"/>
        <dbReference type="EC" id="2.3.2.3"/>
    </reaction>
</comment>
<evidence type="ECO:0000313" key="8">
    <source>
        <dbReference type="Proteomes" id="UP000366051"/>
    </source>
</evidence>
<evidence type="ECO:0000256" key="3">
    <source>
        <dbReference type="ARBA" id="ARBA00022692"/>
    </source>
</evidence>
<keyword evidence="4 6" id="KW-1133">Transmembrane helix</keyword>
<keyword evidence="6" id="KW-0443">Lipid metabolism</keyword>
<dbReference type="KEGG" id="hcv:FTV88_0448"/>
<protein>
    <recommendedName>
        <fullName evidence="6">Phosphatidylglycerol lysyltransferase</fullName>
        <ecNumber evidence="6">2.3.2.3</ecNumber>
    </recommendedName>
    <alternativeName>
        <fullName evidence="6">Lysylphosphatidylglycerol synthase</fullName>
    </alternativeName>
</protein>
<dbReference type="PANTHER" id="PTHR39087:SF2">
    <property type="entry name" value="UPF0104 MEMBRANE PROTEIN MJ1595"/>
    <property type="match status" value="1"/>
</dbReference>
<dbReference type="GO" id="GO:0005886">
    <property type="term" value="C:plasma membrane"/>
    <property type="evidence" value="ECO:0007669"/>
    <property type="project" value="UniProtKB-SubCell"/>
</dbReference>
<dbReference type="InterPro" id="IPR022791">
    <property type="entry name" value="L-PG_synthase/AglD"/>
</dbReference>
<comment type="function">
    <text evidence="6">Catalyzes the transfer of a lysyl group from L-lysyl-tRNA(Lys) to membrane-bound phosphatidylglycerol (PG), which produces lysylphosphatidylglycerol (LPG), a major component of the bacterial membrane with a positive net charge. LPG synthesis contributes to bacterial virulence as it is involved in the resistance mechanism against cationic antimicrobial peptides (CAMP) produces by the host's immune system (defensins, cathelicidins) and by the competing microorganisms.</text>
</comment>
<keyword evidence="5 6" id="KW-0472">Membrane</keyword>
<evidence type="ECO:0000256" key="2">
    <source>
        <dbReference type="ARBA" id="ARBA00022475"/>
    </source>
</evidence>
<dbReference type="GO" id="GO:0046677">
    <property type="term" value="P:response to antibiotic"/>
    <property type="evidence" value="ECO:0007669"/>
    <property type="project" value="UniProtKB-KW"/>
</dbReference>
<evidence type="ECO:0000256" key="5">
    <source>
        <dbReference type="ARBA" id="ARBA00023136"/>
    </source>
</evidence>
<dbReference type="GO" id="GO:0050071">
    <property type="term" value="F:phosphatidylglycerol lysyltransferase activity"/>
    <property type="evidence" value="ECO:0007669"/>
    <property type="project" value="UniProtKB-EC"/>
</dbReference>
<feature type="transmembrane region" description="Helical" evidence="6">
    <location>
        <begin position="6"/>
        <end position="24"/>
    </location>
</feature>
<keyword evidence="2" id="KW-1003">Cell membrane</keyword>
<keyword evidence="6" id="KW-0046">Antibiotic resistance</keyword>
<sequence length="282" mass="31190">MLYLAIFLQIVTMAMIALQWYLLARRMGEKVSYRDMVHLNLVGSFVESVTPAMKAGGEGAKVWLLCTRMQCSASRAIALLTIQKVISVIPFLLLSAASLGWLLANEKISGPQGTLFVGSFLFLFTVVFVLMALLLASQKIIPLLYKVPLSDRWEEKISNGVEQFRQASQNVKGPPITWIGHSILSILIWVLFAVKAYIVVLSMEVPISFLVIAVVTFLSYMVAMVPLTPGGLGTFEGAMMLLLSRFSYTFGSKFSFGFGHSLCHLLACLFTLAPFTWPMTIN</sequence>
<dbReference type="Pfam" id="PF03706">
    <property type="entry name" value="LPG_synthase_TM"/>
    <property type="match status" value="1"/>
</dbReference>
<name>A0A5Q2MWF7_9FIRM</name>
<dbReference type="AlphaFoldDB" id="A0A5Q2MWF7"/>
<dbReference type="PANTHER" id="PTHR39087">
    <property type="entry name" value="UPF0104 MEMBRANE PROTEIN MJ1595"/>
    <property type="match status" value="1"/>
</dbReference>
<feature type="transmembrane region" description="Helical" evidence="6">
    <location>
        <begin position="256"/>
        <end position="277"/>
    </location>
</feature>
<dbReference type="Proteomes" id="UP000366051">
    <property type="component" value="Chromosome"/>
</dbReference>
<dbReference type="GO" id="GO:0006629">
    <property type="term" value="P:lipid metabolic process"/>
    <property type="evidence" value="ECO:0007669"/>
    <property type="project" value="UniProtKB-KW"/>
</dbReference>
<feature type="transmembrane region" description="Helical" evidence="6">
    <location>
        <begin position="85"/>
        <end position="104"/>
    </location>
</feature>
<evidence type="ECO:0000256" key="1">
    <source>
        <dbReference type="ARBA" id="ARBA00004651"/>
    </source>
</evidence>
<proteinExistence type="inferred from homology"/>
<dbReference type="EC" id="2.3.2.3" evidence="6"/>
<feature type="transmembrane region" description="Helical" evidence="6">
    <location>
        <begin position="207"/>
        <end position="235"/>
    </location>
</feature>
<keyword evidence="6" id="KW-0808">Transferase</keyword>
<dbReference type="NCBIfam" id="TIGR00374">
    <property type="entry name" value="flippase-like domain"/>
    <property type="match status" value="1"/>
</dbReference>
<evidence type="ECO:0000313" key="7">
    <source>
        <dbReference type="EMBL" id="QGG46627.1"/>
    </source>
</evidence>